<feature type="compositionally biased region" description="Low complexity" evidence="1">
    <location>
        <begin position="41"/>
        <end position="50"/>
    </location>
</feature>
<accession>A0ABV8VGP9</accession>
<evidence type="ECO:0000256" key="2">
    <source>
        <dbReference type="SAM" id="Phobius"/>
    </source>
</evidence>
<dbReference type="RefSeq" id="WP_378561523.1">
    <property type="nucleotide sequence ID" value="NZ_JBHSDL010000014.1"/>
</dbReference>
<feature type="compositionally biased region" description="Pro residues" evidence="1">
    <location>
        <begin position="51"/>
        <end position="65"/>
    </location>
</feature>
<feature type="transmembrane region" description="Helical" evidence="2">
    <location>
        <begin position="368"/>
        <end position="386"/>
    </location>
</feature>
<reference evidence="4" key="1">
    <citation type="journal article" date="2019" name="Int. J. Syst. Evol. Microbiol.">
        <title>The Global Catalogue of Microorganisms (GCM) 10K type strain sequencing project: providing services to taxonomists for standard genome sequencing and annotation.</title>
        <authorList>
            <consortium name="The Broad Institute Genomics Platform"/>
            <consortium name="The Broad Institute Genome Sequencing Center for Infectious Disease"/>
            <person name="Wu L."/>
            <person name="Ma J."/>
        </authorList>
    </citation>
    <scope>NUCLEOTIDE SEQUENCE [LARGE SCALE GENOMIC DNA]</scope>
    <source>
        <strain evidence="4">IBRC-M 10490</strain>
    </source>
</reference>
<feature type="compositionally biased region" description="Low complexity" evidence="1">
    <location>
        <begin position="126"/>
        <end position="138"/>
    </location>
</feature>
<proteinExistence type="predicted"/>
<dbReference type="Proteomes" id="UP001595844">
    <property type="component" value="Unassembled WGS sequence"/>
</dbReference>
<feature type="transmembrane region" description="Helical" evidence="2">
    <location>
        <begin position="335"/>
        <end position="356"/>
    </location>
</feature>
<evidence type="ECO:0000256" key="1">
    <source>
        <dbReference type="SAM" id="MobiDB-lite"/>
    </source>
</evidence>
<gene>
    <name evidence="3" type="ORF">ACFO5K_14000</name>
</gene>
<sequence>MSGSSEDQQYSQQDGVTSYPDGPAPDQGRAPSAYPQGAPEMGARPGGQQPPQAPMTPADAPPDRYPTPQQVPAASDAHPLQAQPWSAGEPPADWQETRIPQPPTAAAPAGWYPPQSEPGVYPPQAQPGAVPPGAGAPTAYPPQAQPGAVPPGAGPPTAYPPQAQPGAVPPGAGPPTAYPPQAQPAAVPPGAGPPTAYPPQAQPAAHPGGYPPQAVPAGGQPFPGSPGAYPQPGPYAPMPGGSVAPAEPREVPQNVRMAFVAMLVGAVVTLLSGAFVFTAIDEIRTATLDASDGVFRGSELDMIVYASVGGAVIGALITAGLWIWMAFACRAGKNWARITATVFFGINTLMTVFGAFGVAVDTATLPDFAFTAATFVIGLAAVILLWNRRSAAYFAPPAPVYPPYGYPPNGPW</sequence>
<comment type="caution">
    <text evidence="3">The sequence shown here is derived from an EMBL/GenBank/DDBJ whole genome shotgun (WGS) entry which is preliminary data.</text>
</comment>
<keyword evidence="2" id="KW-0812">Transmembrane</keyword>
<keyword evidence="4" id="KW-1185">Reference proteome</keyword>
<keyword evidence="2" id="KW-1133">Transmembrane helix</keyword>
<feature type="transmembrane region" description="Helical" evidence="2">
    <location>
        <begin position="302"/>
        <end position="323"/>
    </location>
</feature>
<feature type="compositionally biased region" description="Pro residues" evidence="1">
    <location>
        <begin position="139"/>
        <end position="201"/>
    </location>
</feature>
<evidence type="ECO:0000313" key="3">
    <source>
        <dbReference type="EMBL" id="MFC4375208.1"/>
    </source>
</evidence>
<feature type="compositionally biased region" description="Polar residues" evidence="1">
    <location>
        <begin position="1"/>
        <end position="16"/>
    </location>
</feature>
<dbReference type="EMBL" id="JBHSDL010000014">
    <property type="protein sequence ID" value="MFC4375208.1"/>
    <property type="molecule type" value="Genomic_DNA"/>
</dbReference>
<protein>
    <submittedName>
        <fullName evidence="3">Uncharacterized protein</fullName>
    </submittedName>
</protein>
<feature type="region of interest" description="Disordered" evidence="1">
    <location>
        <begin position="1"/>
        <end position="247"/>
    </location>
</feature>
<feature type="transmembrane region" description="Helical" evidence="2">
    <location>
        <begin position="258"/>
        <end position="280"/>
    </location>
</feature>
<organism evidence="3 4">
    <name type="scientific">Nocardia halotolerans</name>
    <dbReference type="NCBI Taxonomy" id="1755878"/>
    <lineage>
        <taxon>Bacteria</taxon>
        <taxon>Bacillati</taxon>
        <taxon>Actinomycetota</taxon>
        <taxon>Actinomycetes</taxon>
        <taxon>Mycobacteriales</taxon>
        <taxon>Nocardiaceae</taxon>
        <taxon>Nocardia</taxon>
    </lineage>
</organism>
<name>A0ABV8VGP9_9NOCA</name>
<keyword evidence="2" id="KW-0472">Membrane</keyword>
<evidence type="ECO:0000313" key="4">
    <source>
        <dbReference type="Proteomes" id="UP001595844"/>
    </source>
</evidence>